<name>A0A1Y3DJ60_PLAKN</name>
<dbReference type="OrthoDB" id="387400at2759"/>
<evidence type="ECO:0000313" key="4">
    <source>
        <dbReference type="Proteomes" id="UP000195012"/>
    </source>
</evidence>
<comment type="caution">
    <text evidence="3">The sequence shown here is derived from an EMBL/GenBank/DDBJ whole genome shotgun (WGS) entry which is preliminary data.</text>
</comment>
<proteinExistence type="predicted"/>
<accession>A0A1Y3DJ60</accession>
<dbReference type="VEuPathDB" id="PlasmoDB:PKNH_1149200"/>
<dbReference type="OMA" id="QYEGQME"/>
<protein>
    <submittedName>
        <fullName evidence="3">Uncharacterized protein</fullName>
    </submittedName>
</protein>
<gene>
    <name evidence="3" type="ORF">PKNOH_S130215900</name>
</gene>
<dbReference type="EMBL" id="NETL01000027">
    <property type="protein sequence ID" value="OTN64574.1"/>
    <property type="molecule type" value="Genomic_DNA"/>
</dbReference>
<dbReference type="VEuPathDB" id="PlasmoDB:PKNOH_S130215900"/>
<feature type="compositionally biased region" description="Basic and acidic residues" evidence="1">
    <location>
        <begin position="85"/>
        <end position="94"/>
    </location>
</feature>
<feature type="transmembrane region" description="Helical" evidence="2">
    <location>
        <begin position="18"/>
        <end position="37"/>
    </location>
</feature>
<keyword evidence="2" id="KW-1133">Transmembrane helix</keyword>
<feature type="region of interest" description="Disordered" evidence="1">
    <location>
        <begin position="69"/>
        <end position="104"/>
    </location>
</feature>
<reference evidence="3 4" key="1">
    <citation type="submission" date="2017-05" db="EMBL/GenBank/DDBJ databases">
        <title>PacBio assembly of a Plasmodium knowlesi genome sequence with Hi-C correction and manual annotation of the SICAvar gene family.</title>
        <authorList>
            <person name="Lapp S.A."/>
            <person name="Geraldo J.A."/>
            <person name="Chien J.-T."/>
            <person name="Ay F."/>
            <person name="Pakala S.B."/>
            <person name="Batugedara G."/>
            <person name="Humphrey J.C."/>
            <person name="Debarry J.D."/>
            <person name="Le Roch K.G."/>
            <person name="Galinski M.R."/>
            <person name="Kissinger J.C."/>
        </authorList>
    </citation>
    <scope>NUCLEOTIDE SEQUENCE [LARGE SCALE GENOMIC DNA]</scope>
    <source>
        <strain evidence="4">Malayan Strain Pk1 (A+)</strain>
    </source>
</reference>
<feature type="compositionally biased region" description="Basic and acidic residues" evidence="1">
    <location>
        <begin position="230"/>
        <end position="273"/>
    </location>
</feature>
<dbReference type="Proteomes" id="UP000195012">
    <property type="component" value="Unassembled WGS sequence"/>
</dbReference>
<dbReference type="AlphaFoldDB" id="A0A1Y3DJ60"/>
<evidence type="ECO:0000256" key="2">
    <source>
        <dbReference type="SAM" id="Phobius"/>
    </source>
</evidence>
<sequence length="273" mass="31455">MVNAKNNSSGKKTFGVSLLTRLAIFSVFVGTLGTYTFSNNGECSNNQLAFASVSNTKYSRCLAEKGESSASCSTGKKSKQKSSKKKDPPKKNSNENEPELEDEECQFGLHQEVNEEELEQLGNMFQELSEKLNVGQYLEQYRGDMEEFAKKFEEGDGENIDMDFCNDLFGKLADSLIETYAKDTSDEKKTKMKANAQKATNKLLKYCLKEKARQVKKQKKKEEKKKKKKEKEQEKKKEKEPEKKKEKEQEKEKEKEQEKEKEKEPEKKKENTK</sequence>
<evidence type="ECO:0000313" key="3">
    <source>
        <dbReference type="EMBL" id="OTN64574.1"/>
    </source>
</evidence>
<keyword evidence="2" id="KW-0472">Membrane</keyword>
<feature type="compositionally biased region" description="Basic residues" evidence="1">
    <location>
        <begin position="214"/>
        <end position="229"/>
    </location>
</feature>
<keyword evidence="2" id="KW-0812">Transmembrane</keyword>
<organism evidence="3 4">
    <name type="scientific">Plasmodium knowlesi</name>
    <dbReference type="NCBI Taxonomy" id="5850"/>
    <lineage>
        <taxon>Eukaryota</taxon>
        <taxon>Sar</taxon>
        <taxon>Alveolata</taxon>
        <taxon>Apicomplexa</taxon>
        <taxon>Aconoidasida</taxon>
        <taxon>Haemosporida</taxon>
        <taxon>Plasmodiidae</taxon>
        <taxon>Plasmodium</taxon>
        <taxon>Plasmodium (Plasmodium)</taxon>
    </lineage>
</organism>
<evidence type="ECO:0000256" key="1">
    <source>
        <dbReference type="SAM" id="MobiDB-lite"/>
    </source>
</evidence>
<feature type="region of interest" description="Disordered" evidence="1">
    <location>
        <begin position="212"/>
        <end position="273"/>
    </location>
</feature>
<dbReference type="VEuPathDB" id="PlasmoDB:PKA1H_110055700"/>